<dbReference type="GO" id="GO:0006749">
    <property type="term" value="P:glutathione metabolic process"/>
    <property type="evidence" value="ECO:0007669"/>
    <property type="project" value="InterPro"/>
</dbReference>
<dbReference type="InterPro" id="IPR036866">
    <property type="entry name" value="RibonucZ/Hydroxyglut_hydro"/>
</dbReference>
<gene>
    <name evidence="2" type="ORF">F9U64_06835</name>
</gene>
<evidence type="ECO:0000259" key="1">
    <source>
        <dbReference type="PROSITE" id="PS50206"/>
    </source>
</evidence>
<evidence type="ECO:0000313" key="3">
    <source>
        <dbReference type="Proteomes" id="UP000480246"/>
    </source>
</evidence>
<dbReference type="InterPro" id="IPR001279">
    <property type="entry name" value="Metallo-B-lactamas"/>
</dbReference>
<dbReference type="PROSITE" id="PS50206">
    <property type="entry name" value="RHODANESE_3"/>
    <property type="match status" value="1"/>
</dbReference>
<dbReference type="InterPro" id="IPR001763">
    <property type="entry name" value="Rhodanese-like_dom"/>
</dbReference>
<evidence type="ECO:0000313" key="2">
    <source>
        <dbReference type="EMBL" id="KAB8138038.1"/>
    </source>
</evidence>
<dbReference type="PANTHER" id="PTHR43084:SF7">
    <property type="entry name" value="BETA-LACTAMASE DOMAIN PROTEIN"/>
    <property type="match status" value="1"/>
</dbReference>
<dbReference type="Gene3D" id="3.40.250.10">
    <property type="entry name" value="Rhodanese-like domain"/>
    <property type="match status" value="1"/>
</dbReference>
<protein>
    <submittedName>
        <fullName evidence="2">MBL fold metallo-hydrolase</fullName>
    </submittedName>
</protein>
<dbReference type="InterPro" id="IPR036873">
    <property type="entry name" value="Rhodanese-like_dom_sf"/>
</dbReference>
<proteinExistence type="predicted"/>
<dbReference type="Pfam" id="PF00753">
    <property type="entry name" value="Lactamase_B"/>
    <property type="match status" value="1"/>
</dbReference>
<dbReference type="SUPFAM" id="SSF56281">
    <property type="entry name" value="Metallo-hydrolase/oxidoreductase"/>
    <property type="match status" value="1"/>
</dbReference>
<dbReference type="Gene3D" id="3.60.15.10">
    <property type="entry name" value="Ribonuclease Z/Hydroxyacylglutathione hydrolase-like"/>
    <property type="match status" value="1"/>
</dbReference>
<dbReference type="InterPro" id="IPR051682">
    <property type="entry name" value="Mito_Persulfide_Diox"/>
</dbReference>
<accession>A0A7C8KWC1</accession>
<dbReference type="EMBL" id="WEID01000030">
    <property type="protein sequence ID" value="KAB8138038.1"/>
    <property type="molecule type" value="Genomic_DNA"/>
</dbReference>
<keyword evidence="2" id="KW-0378">Hydrolase</keyword>
<dbReference type="PANTHER" id="PTHR43084">
    <property type="entry name" value="PERSULFIDE DIOXYGENASE ETHE1"/>
    <property type="match status" value="1"/>
</dbReference>
<dbReference type="InterPro" id="IPR044528">
    <property type="entry name" value="POD-like_MBL-fold"/>
</dbReference>
<reference evidence="2 3" key="1">
    <citation type="submission" date="2019-10" db="EMBL/GenBank/DDBJ databases">
        <title>Gracilibacillus sp. nov. isolated from rice seeds.</title>
        <authorList>
            <person name="He S."/>
        </authorList>
    </citation>
    <scope>NUCLEOTIDE SEQUENCE [LARGE SCALE GENOMIC DNA]</scope>
    <source>
        <strain evidence="2 3">TD8</strain>
    </source>
</reference>
<dbReference type="AlphaFoldDB" id="A0A7C8KWC1"/>
<feature type="domain" description="Rhodanese" evidence="1">
    <location>
        <begin position="17"/>
        <end position="112"/>
    </location>
</feature>
<dbReference type="FunFam" id="3.40.250.10:FF:000040">
    <property type="entry name" value="Zn-dependent hydroxyacylglutathione hydrolase"/>
    <property type="match status" value="1"/>
</dbReference>
<dbReference type="Proteomes" id="UP000480246">
    <property type="component" value="Unassembled WGS sequence"/>
</dbReference>
<dbReference type="GO" id="GO:0070813">
    <property type="term" value="P:hydrogen sulfide metabolic process"/>
    <property type="evidence" value="ECO:0007669"/>
    <property type="project" value="TreeGrafter"/>
</dbReference>
<name>A0A7C8KWC1_9BACI</name>
<dbReference type="RefSeq" id="WP_153402248.1">
    <property type="nucleotide sequence ID" value="NZ_ML762426.1"/>
</dbReference>
<keyword evidence="3" id="KW-1185">Reference proteome</keyword>
<dbReference type="SMART" id="SM00450">
    <property type="entry name" value="RHOD"/>
    <property type="match status" value="1"/>
</dbReference>
<dbReference type="SMART" id="SM00849">
    <property type="entry name" value="Lactamase_B"/>
    <property type="match status" value="1"/>
</dbReference>
<dbReference type="GO" id="GO:0050313">
    <property type="term" value="F:sulfur dioxygenase activity"/>
    <property type="evidence" value="ECO:0007669"/>
    <property type="project" value="InterPro"/>
</dbReference>
<dbReference type="Pfam" id="PF00581">
    <property type="entry name" value="Rhodanese"/>
    <property type="match status" value="1"/>
</dbReference>
<comment type="caution">
    <text evidence="2">The sequence shown here is derived from an EMBL/GenBank/DDBJ whole genome shotgun (WGS) entry which is preliminary data.</text>
</comment>
<dbReference type="OrthoDB" id="9784009at2"/>
<sequence>MTVNTMSSHEVTRKIVQKETLFILDVRNEDAFADWKIEGANFDYLNIPYFELLDGVEEIIEKLPADKEILVVCAKEGSSVMVAEMLSEEGWTVSYLQGGMKAWSEHLEPVKVGDLRDGGEVYQFVRIGKGCLSYMVISNGEAAVIDATRMTDIFTDFAASKGVKITNVFDTHLHADHISGGRKIAEQTGAMYWLPPKDAEEVTFTYAALEDGTVVTIGNTAIDIHALYSPGHTIGSTSFIVEEKFLLSGDILFIDSIGRPDLAGKAEDWVGDLRESLYSRYRELSGELVVLPAHFMIMDELNEDGSVSEQLGTLFKKNHGLKMEDEEKFRKLVTENLPPQPNAYQEIRKINMGKIMPAEEEQREMEIGPNRCAVR</sequence>
<dbReference type="CDD" id="cd07724">
    <property type="entry name" value="POD-like_MBL-fold"/>
    <property type="match status" value="1"/>
</dbReference>
<organism evidence="2 3">
    <name type="scientific">Gracilibacillus oryzae</name>
    <dbReference type="NCBI Taxonomy" id="1672701"/>
    <lineage>
        <taxon>Bacteria</taxon>
        <taxon>Bacillati</taxon>
        <taxon>Bacillota</taxon>
        <taxon>Bacilli</taxon>
        <taxon>Bacillales</taxon>
        <taxon>Bacillaceae</taxon>
        <taxon>Gracilibacillus</taxon>
    </lineage>
</organism>
<dbReference type="GO" id="GO:0016787">
    <property type="term" value="F:hydrolase activity"/>
    <property type="evidence" value="ECO:0007669"/>
    <property type="project" value="UniProtKB-KW"/>
</dbReference>
<dbReference type="SUPFAM" id="SSF52821">
    <property type="entry name" value="Rhodanese/Cell cycle control phosphatase"/>
    <property type="match status" value="1"/>
</dbReference>